<organism evidence="2 3">
    <name type="scientific">Cognatilysobacter lacus</name>
    <dbReference type="NCBI Taxonomy" id="1643323"/>
    <lineage>
        <taxon>Bacteria</taxon>
        <taxon>Pseudomonadati</taxon>
        <taxon>Pseudomonadota</taxon>
        <taxon>Gammaproteobacteria</taxon>
        <taxon>Lysobacterales</taxon>
        <taxon>Lysobacteraceae</taxon>
        <taxon>Cognatilysobacter</taxon>
    </lineage>
</organism>
<accession>A0A5D8YX60</accession>
<sequence>MTQTSRLPVIASLLLACLAGLGGCSSRAGGADTYTLYRSSLAKGVKRVHVGSFDAADGDEYNRQNCQLAAQLFQGQAGVETKFWCEKGAYHQ</sequence>
<evidence type="ECO:0000313" key="2">
    <source>
        <dbReference type="EMBL" id="TZF86967.1"/>
    </source>
</evidence>
<gene>
    <name evidence="2" type="ORF">FW784_11770</name>
</gene>
<dbReference type="PROSITE" id="PS51257">
    <property type="entry name" value="PROKAR_LIPOPROTEIN"/>
    <property type="match status" value="1"/>
</dbReference>
<feature type="signal peptide" evidence="1">
    <location>
        <begin position="1"/>
        <end position="30"/>
    </location>
</feature>
<dbReference type="EMBL" id="VTRV01000154">
    <property type="protein sequence ID" value="TZF86967.1"/>
    <property type="molecule type" value="Genomic_DNA"/>
</dbReference>
<evidence type="ECO:0008006" key="4">
    <source>
        <dbReference type="Google" id="ProtNLM"/>
    </source>
</evidence>
<evidence type="ECO:0000313" key="3">
    <source>
        <dbReference type="Proteomes" id="UP000323164"/>
    </source>
</evidence>
<dbReference type="RefSeq" id="WP_149353533.1">
    <property type="nucleotide sequence ID" value="NZ_VTRV01000154.1"/>
</dbReference>
<reference evidence="2 3" key="1">
    <citation type="submission" date="2019-08" db="EMBL/GenBank/DDBJ databases">
        <title>Draft genome sequence of Lysobacter sp. UKS-15.</title>
        <authorList>
            <person name="Im W.-T."/>
        </authorList>
    </citation>
    <scope>NUCLEOTIDE SEQUENCE [LARGE SCALE GENOMIC DNA]</scope>
    <source>
        <strain evidence="2 3">UKS-15</strain>
    </source>
</reference>
<keyword evidence="3" id="KW-1185">Reference proteome</keyword>
<dbReference type="AlphaFoldDB" id="A0A5D8YX60"/>
<name>A0A5D8YX60_9GAMM</name>
<comment type="caution">
    <text evidence="2">The sequence shown here is derived from an EMBL/GenBank/DDBJ whole genome shotgun (WGS) entry which is preliminary data.</text>
</comment>
<evidence type="ECO:0000256" key="1">
    <source>
        <dbReference type="SAM" id="SignalP"/>
    </source>
</evidence>
<dbReference type="Proteomes" id="UP000323164">
    <property type="component" value="Unassembled WGS sequence"/>
</dbReference>
<proteinExistence type="predicted"/>
<protein>
    <recommendedName>
        <fullName evidence="4">Lipoprotein</fullName>
    </recommendedName>
</protein>
<feature type="chain" id="PRO_5022668056" description="Lipoprotein" evidence="1">
    <location>
        <begin position="31"/>
        <end position="92"/>
    </location>
</feature>
<keyword evidence="1" id="KW-0732">Signal</keyword>